<accession>A0ABM4DNR9</accession>
<feature type="signal peptide" evidence="3">
    <location>
        <begin position="1"/>
        <end position="17"/>
    </location>
</feature>
<dbReference type="RefSeq" id="XP_065676213.1">
    <property type="nucleotide sequence ID" value="XM_065820141.1"/>
</dbReference>
<feature type="chain" id="PRO_5045026061" evidence="3">
    <location>
        <begin position="18"/>
        <end position="1641"/>
    </location>
</feature>
<dbReference type="GeneID" id="136092279"/>
<keyword evidence="1" id="KW-0175">Coiled coil</keyword>
<gene>
    <name evidence="5 6" type="primary">LOC136092279</name>
</gene>
<feature type="region of interest" description="Disordered" evidence="2">
    <location>
        <begin position="444"/>
        <end position="508"/>
    </location>
</feature>
<feature type="compositionally biased region" description="Low complexity" evidence="2">
    <location>
        <begin position="463"/>
        <end position="482"/>
    </location>
</feature>
<keyword evidence="4" id="KW-1185">Reference proteome</keyword>
<reference evidence="5 6" key="1">
    <citation type="submission" date="2025-05" db="UniProtKB">
        <authorList>
            <consortium name="RefSeq"/>
        </authorList>
    </citation>
    <scope>IDENTIFICATION</scope>
</reference>
<evidence type="ECO:0000313" key="4">
    <source>
        <dbReference type="Proteomes" id="UP001652625"/>
    </source>
</evidence>
<organism evidence="4 6">
    <name type="scientific">Hydra vulgaris</name>
    <name type="common">Hydra</name>
    <name type="synonym">Hydra attenuata</name>
    <dbReference type="NCBI Taxonomy" id="6087"/>
    <lineage>
        <taxon>Eukaryota</taxon>
        <taxon>Metazoa</taxon>
        <taxon>Cnidaria</taxon>
        <taxon>Hydrozoa</taxon>
        <taxon>Hydroidolina</taxon>
        <taxon>Anthoathecata</taxon>
        <taxon>Aplanulata</taxon>
        <taxon>Hydridae</taxon>
        <taxon>Hydra</taxon>
    </lineage>
</organism>
<evidence type="ECO:0000313" key="6">
    <source>
        <dbReference type="RefSeq" id="XP_065676213.1"/>
    </source>
</evidence>
<evidence type="ECO:0000256" key="2">
    <source>
        <dbReference type="SAM" id="MobiDB-lite"/>
    </source>
</evidence>
<evidence type="ECO:0000313" key="5">
    <source>
        <dbReference type="RefSeq" id="XP_065676212.1"/>
    </source>
</evidence>
<sequence length="1641" mass="187598">MIKIIIFWIVLVKYNEAFVDIADDLDFVGASGTFIPLSKNFETYDESSVRQYNPPYQYIQLERARTIWSLYRQIVQKLPYKLNRFKLFECTIKVSRPDNKILSLQPEVTCANLNIKKFVEKFIPGIKDLDVLSSGFIRSDILSIKEINVTIRQVNISVDFNGLYFARLFAIQNFHLNLVIPIRPLSKTETFSFTLSANVKNYADVKVEFKLPENHIAELSINFSQLKIGNLLRLLNIENSIFSRNFMHYNDLSFILDNLYEKFIDAEIKGLYNTSNKHIQLYAKVVHEYQGVQFSINFIFDVNQAKKMAFVVQLSSISSIFDALDKNNNFHIPKFIKRLIGNSTLTVYSKNENLTLLGEDFITINGKALTAVESGINIYIATQMKDIFTECAKSNRLIREKLKKSNLANRQSENNLTKRNTDYNQVSVKSFIQNYSQIHINQERSKLMQQPRIKQTHTSRYPNNNLTNKKNNESQNNRNQNNGPIRPQSQSKYRPSSQQDPQSTMKTNTEKYEDLVKIILTSTNVVIKLPKSFSENLDNLLSCFFKEIKKEIPYKVPDFLIEKVKKYRISELSFSNKEYKITIEYTEEINAPFDLVLKKTTFEVLLKIEKEKTLVFKGHAEIYFTWSPTASGEIKFTFDTSSNITLDINLLNINTGSFSSFIGNQNNLGHYITKFKDIAVKSIIISGNINLKSKKGQIILSASAVIHKMPDATLTLFIWNYKKLEIALGLMIKKVNLSEALNRFGSIDMSDSWFNDAQIAMLLSNAAENSKPTELKLLNDNSYPKEVVHINELRNKIESGFLVEASYEFKETGNWEKNAVLKFLFDHGVRKILLKGKIGIRSIRIEAHIETDISLHDESGLSLKNISLVLNIESSKKEMFLKILFKMKTPDVVLQGTVKLSQSGGLELSAFMKNMVYKPFGLNWLAIGNLFVSFGFKKAQLQVKAEVWLGNITSSPKNMAENTEGLFKFDGFIGISFKSKFLWFLYFKRTGDNFTIETILKALGFRLDLPDVIAKTGFIGESIVSISLLDQKIDDFDMTIPHGLFLKGCLSIFNYRVAFEINVSLKPLNFSFTGWFDRISLGGISMYRSSQEPSLGPILHVQVSSKVNVYIEASVCFFGIQSETKIIINDKQLYFGLHNNLFGVLKTNLKVEADYTSGSGLSNFRLSGSVESKVLTDVTDFLKNKFSEVKEHVNKMKETVSEFFKTYGTNAIKSSIEFLNDCKRKLENKLSELNAEEKRLENQRTQGVRKYEKCLKECQEHKIPECSFSDILGLRVGNCLKKLSFAVIEDICNTKCKGFDVFNYASTKFKTTAIKVLKIFPSTALGFLNIVDSLLYTINMIFDWALSMKDDIENITYEMDREYTENKVDSCKVTNISMESEINKDSVDTVTAQIDCGTNNRTLWKRDASFGSDFHEVLASGFSQAIVPQTEKFWRFQDNFAAHKDNVAADFNIVKEKIIELNDDVKTTFDNQILLKPILFEGSVLFPVEYLDNGTRTENYFYNPQLFPIEESVLCQQHQNVISRYSTIATIFSLATNNYIAIEGSVLKRSIDQKIKSVRQVINEAIKSERGMKLPEYIKYLDSFANNNHYTNNSLALHDINEILLNVATNESMPIIELVTSVSKVQQMLLDMEESSIPCVA</sequence>
<feature type="compositionally biased region" description="Polar residues" evidence="2">
    <location>
        <begin position="452"/>
        <end position="462"/>
    </location>
</feature>
<name>A0ABM4DNR9_HYDVU</name>
<keyword evidence="3" id="KW-0732">Signal</keyword>
<dbReference type="Proteomes" id="UP001652625">
    <property type="component" value="Chromosome 15"/>
</dbReference>
<protein>
    <submittedName>
        <fullName evidence="5 6">Uncharacterized protein LOC136092279 isoform X1</fullName>
    </submittedName>
</protein>
<evidence type="ECO:0000256" key="3">
    <source>
        <dbReference type="SAM" id="SignalP"/>
    </source>
</evidence>
<evidence type="ECO:0000256" key="1">
    <source>
        <dbReference type="SAM" id="Coils"/>
    </source>
</evidence>
<feature type="coiled-coil region" evidence="1">
    <location>
        <begin position="1216"/>
        <end position="1250"/>
    </location>
</feature>
<dbReference type="RefSeq" id="XP_065676212.1">
    <property type="nucleotide sequence ID" value="XM_065820140.1"/>
</dbReference>
<proteinExistence type="predicted"/>
<feature type="compositionally biased region" description="Polar residues" evidence="2">
    <location>
        <begin position="487"/>
        <end position="507"/>
    </location>
</feature>